<dbReference type="Proteomes" id="UP000249890">
    <property type="component" value="Chromosome"/>
</dbReference>
<keyword evidence="2" id="KW-1185">Reference proteome</keyword>
<sequence>MNIFENERCLFEEGQFLGFVRSHLGVSVDDLSVEMNIDKNIIDCFEDGDMYYLEDFNTLHSKYINTLDKITSSKGKSLKNELSNFVDFESYSIFL</sequence>
<dbReference type="RefSeq" id="WP_087915825.1">
    <property type="nucleotide sequence ID" value="NZ_CP021780.1"/>
</dbReference>
<accession>A0A2Z2KRY7</accession>
<organism evidence="1 2">
    <name type="scientific">Paenibacillus donghaensis</name>
    <dbReference type="NCBI Taxonomy" id="414771"/>
    <lineage>
        <taxon>Bacteria</taxon>
        <taxon>Bacillati</taxon>
        <taxon>Bacillota</taxon>
        <taxon>Bacilli</taxon>
        <taxon>Bacillales</taxon>
        <taxon>Paenibacillaceae</taxon>
        <taxon>Paenibacillus</taxon>
    </lineage>
</organism>
<evidence type="ECO:0000313" key="1">
    <source>
        <dbReference type="EMBL" id="ASA21818.1"/>
    </source>
</evidence>
<reference evidence="1 2" key="1">
    <citation type="submission" date="2017-06" db="EMBL/GenBank/DDBJ databases">
        <title>Complete genome sequence of Paenibacillus donghaensis KCTC 13049T isolated from East Sea sediment, South Korea.</title>
        <authorList>
            <person name="Jung B.K."/>
            <person name="Hong S.-J."/>
            <person name="Shin J.-H."/>
        </authorList>
    </citation>
    <scope>NUCLEOTIDE SEQUENCE [LARGE SCALE GENOMIC DNA]</scope>
    <source>
        <strain evidence="1 2">KCTC 13049</strain>
    </source>
</reference>
<protein>
    <submittedName>
        <fullName evidence="1">Uncharacterized protein</fullName>
    </submittedName>
</protein>
<name>A0A2Z2KRY7_9BACL</name>
<dbReference type="EMBL" id="CP021780">
    <property type="protein sequence ID" value="ASA21818.1"/>
    <property type="molecule type" value="Genomic_DNA"/>
</dbReference>
<proteinExistence type="predicted"/>
<gene>
    <name evidence="1" type="ORF">B9T62_14170</name>
</gene>
<evidence type="ECO:0000313" key="2">
    <source>
        <dbReference type="Proteomes" id="UP000249890"/>
    </source>
</evidence>
<dbReference type="AlphaFoldDB" id="A0A2Z2KRY7"/>
<dbReference type="KEGG" id="pdh:B9T62_14170"/>